<dbReference type="GeneID" id="25285950"/>
<dbReference type="CDD" id="cd19165">
    <property type="entry name" value="HemeO"/>
    <property type="match status" value="1"/>
</dbReference>
<dbReference type="RefSeq" id="XP_013255731.1">
    <property type="nucleotide sequence ID" value="XM_013400277.1"/>
</dbReference>
<dbReference type="PANTHER" id="PTHR10720">
    <property type="entry name" value="HEME OXYGENASE"/>
    <property type="match status" value="1"/>
</dbReference>
<keyword evidence="5" id="KW-1185">Reference proteome</keyword>
<dbReference type="VEuPathDB" id="FungiDB:A1O9_11049"/>
<proteinExistence type="predicted"/>
<dbReference type="SUPFAM" id="SSF48613">
    <property type="entry name" value="Heme oxygenase-like"/>
    <property type="match status" value="1"/>
</dbReference>
<gene>
    <name evidence="4" type="ORF">A1O9_11049</name>
</gene>
<evidence type="ECO:0000313" key="5">
    <source>
        <dbReference type="Proteomes" id="UP000027920"/>
    </source>
</evidence>
<comment type="caution">
    <text evidence="4">The sequence shown here is derived from an EMBL/GenBank/DDBJ whole genome shotgun (WGS) entry which is preliminary data.</text>
</comment>
<dbReference type="OrthoDB" id="652091at2759"/>
<keyword evidence="2" id="KW-0479">Metal-binding</keyword>
<dbReference type="STRING" id="1182545.A0A072NZW6"/>
<dbReference type="Proteomes" id="UP000027920">
    <property type="component" value="Unassembled WGS sequence"/>
</dbReference>
<keyword evidence="1" id="KW-0349">Heme</keyword>
<evidence type="ECO:0008006" key="6">
    <source>
        <dbReference type="Google" id="ProtNLM"/>
    </source>
</evidence>
<dbReference type="HOGENOM" id="CLU_038284_0_0_1"/>
<reference evidence="4 5" key="1">
    <citation type="submission" date="2013-03" db="EMBL/GenBank/DDBJ databases">
        <title>The Genome Sequence of Exophiala aquamarina CBS 119918.</title>
        <authorList>
            <consortium name="The Broad Institute Genomics Platform"/>
            <person name="Cuomo C."/>
            <person name="de Hoog S."/>
            <person name="Gorbushina A."/>
            <person name="Walker B."/>
            <person name="Young S.K."/>
            <person name="Zeng Q."/>
            <person name="Gargeya S."/>
            <person name="Fitzgerald M."/>
            <person name="Haas B."/>
            <person name="Abouelleil A."/>
            <person name="Allen A.W."/>
            <person name="Alvarado L."/>
            <person name="Arachchi H.M."/>
            <person name="Berlin A.M."/>
            <person name="Chapman S.B."/>
            <person name="Gainer-Dewar J."/>
            <person name="Goldberg J."/>
            <person name="Griggs A."/>
            <person name="Gujja S."/>
            <person name="Hansen M."/>
            <person name="Howarth C."/>
            <person name="Imamovic A."/>
            <person name="Ireland A."/>
            <person name="Larimer J."/>
            <person name="McCowan C."/>
            <person name="Murphy C."/>
            <person name="Pearson M."/>
            <person name="Poon T.W."/>
            <person name="Priest M."/>
            <person name="Roberts A."/>
            <person name="Saif S."/>
            <person name="Shea T."/>
            <person name="Sisk P."/>
            <person name="Sykes S."/>
            <person name="Wortman J."/>
            <person name="Nusbaum C."/>
            <person name="Birren B."/>
        </authorList>
    </citation>
    <scope>NUCLEOTIDE SEQUENCE [LARGE SCALE GENOMIC DNA]</scope>
    <source>
        <strain evidence="4 5">CBS 119918</strain>
    </source>
</reference>
<dbReference type="AlphaFoldDB" id="A0A072NZW6"/>
<dbReference type="Pfam" id="PF01126">
    <property type="entry name" value="Heme_oxygenase"/>
    <property type="match status" value="1"/>
</dbReference>
<accession>A0A072NZW6</accession>
<evidence type="ECO:0000313" key="4">
    <source>
        <dbReference type="EMBL" id="KEF53141.1"/>
    </source>
</evidence>
<evidence type="ECO:0000256" key="2">
    <source>
        <dbReference type="ARBA" id="ARBA00022723"/>
    </source>
</evidence>
<dbReference type="GO" id="GO:0046872">
    <property type="term" value="F:metal ion binding"/>
    <property type="evidence" value="ECO:0007669"/>
    <property type="project" value="UniProtKB-KW"/>
</dbReference>
<evidence type="ECO:0000256" key="1">
    <source>
        <dbReference type="ARBA" id="ARBA00022617"/>
    </source>
</evidence>
<dbReference type="GO" id="GO:0004392">
    <property type="term" value="F:heme oxygenase (decyclizing) activity"/>
    <property type="evidence" value="ECO:0007669"/>
    <property type="project" value="InterPro"/>
</dbReference>
<evidence type="ECO:0000256" key="3">
    <source>
        <dbReference type="ARBA" id="ARBA00023004"/>
    </source>
</evidence>
<dbReference type="GO" id="GO:0006788">
    <property type="term" value="P:heme oxidation"/>
    <property type="evidence" value="ECO:0007669"/>
    <property type="project" value="InterPro"/>
</dbReference>
<organism evidence="4 5">
    <name type="scientific">Exophiala aquamarina CBS 119918</name>
    <dbReference type="NCBI Taxonomy" id="1182545"/>
    <lineage>
        <taxon>Eukaryota</taxon>
        <taxon>Fungi</taxon>
        <taxon>Dikarya</taxon>
        <taxon>Ascomycota</taxon>
        <taxon>Pezizomycotina</taxon>
        <taxon>Eurotiomycetes</taxon>
        <taxon>Chaetothyriomycetidae</taxon>
        <taxon>Chaetothyriales</taxon>
        <taxon>Herpotrichiellaceae</taxon>
        <taxon>Exophiala</taxon>
    </lineage>
</organism>
<name>A0A072NZW6_9EURO</name>
<protein>
    <recommendedName>
        <fullName evidence="6">Heme oxygenase</fullName>
    </recommendedName>
</protein>
<sequence length="310" mass="34771">MASQSTGEDETRPSLLIELQAATRAKHHALNLQVLNKLPLCMPPPSDSPILYARGMTVFGQIYYAFESHLKNSLENDELDETLRDIYHRIFLPRLLRAALLQRDMEIIKMRLGEQERQEIDDLAEQSMGFQRRILVSLSTKPHVLLAYAWTMYLALFNGGRWMRSQLFSAGPSFWLGRELPLSFWDFEDCDGTPSNGEDLKVAFKGGFARSAASLSDIQRKEIIDESKALLDLCLEMVRFLDESLSSSLGAETCSIINRNAGSSREKRNKTDTGSSGSLVGPACHYVTSTFQSVATSTATFWGRKEISSD</sequence>
<keyword evidence="3" id="KW-0408">Iron</keyword>
<dbReference type="InterPro" id="IPR016053">
    <property type="entry name" value="Haem_Oase-like"/>
</dbReference>
<dbReference type="PANTHER" id="PTHR10720:SF0">
    <property type="entry name" value="HEME OXYGENASE"/>
    <property type="match status" value="1"/>
</dbReference>
<dbReference type="EMBL" id="AMGV01000015">
    <property type="protein sequence ID" value="KEF53141.1"/>
    <property type="molecule type" value="Genomic_DNA"/>
</dbReference>
<dbReference type="InterPro" id="IPR016084">
    <property type="entry name" value="Haem_Oase-like_multi-hlx"/>
</dbReference>
<dbReference type="Gene3D" id="1.20.910.10">
    <property type="entry name" value="Heme oxygenase-like"/>
    <property type="match status" value="1"/>
</dbReference>
<dbReference type="InterPro" id="IPR002051">
    <property type="entry name" value="Haem_Oase"/>
</dbReference>